<sequence>MYLDCNALYSTAMIDRMPYGGFKWLEKGKIDSIDFMHVSNNADTGFLIECDPEYRSIYTITSTIFHRQRIE</sequence>
<evidence type="ECO:0000313" key="2">
    <source>
        <dbReference type="Proteomes" id="UP000014500"/>
    </source>
</evidence>
<dbReference type="EMBL" id="JH430298">
    <property type="status" value="NOT_ANNOTATED_CDS"/>
    <property type="molecule type" value="Genomic_DNA"/>
</dbReference>
<dbReference type="Proteomes" id="UP000014500">
    <property type="component" value="Unassembled WGS sequence"/>
</dbReference>
<keyword evidence="2" id="KW-1185">Reference proteome</keyword>
<organism evidence="1 2">
    <name type="scientific">Strigamia maritima</name>
    <name type="common">European centipede</name>
    <name type="synonym">Geophilus maritimus</name>
    <dbReference type="NCBI Taxonomy" id="126957"/>
    <lineage>
        <taxon>Eukaryota</taxon>
        <taxon>Metazoa</taxon>
        <taxon>Ecdysozoa</taxon>
        <taxon>Arthropoda</taxon>
        <taxon>Myriapoda</taxon>
        <taxon>Chilopoda</taxon>
        <taxon>Pleurostigmophora</taxon>
        <taxon>Geophilomorpha</taxon>
        <taxon>Linotaeniidae</taxon>
        <taxon>Strigamia</taxon>
    </lineage>
</organism>
<proteinExistence type="predicted"/>
<evidence type="ECO:0008006" key="3">
    <source>
        <dbReference type="Google" id="ProtNLM"/>
    </source>
</evidence>
<evidence type="ECO:0000313" key="1">
    <source>
        <dbReference type="EnsemblMetazoa" id="SMAR001057-PA"/>
    </source>
</evidence>
<dbReference type="AlphaFoldDB" id="T1IJI8"/>
<dbReference type="HOGENOM" id="CLU_2743236_0_0_1"/>
<reference evidence="2" key="1">
    <citation type="submission" date="2011-05" db="EMBL/GenBank/DDBJ databases">
        <authorList>
            <person name="Richards S.R."/>
            <person name="Qu J."/>
            <person name="Jiang H."/>
            <person name="Jhangiani S.N."/>
            <person name="Agravi P."/>
            <person name="Goodspeed R."/>
            <person name="Gross S."/>
            <person name="Mandapat C."/>
            <person name="Jackson L."/>
            <person name="Mathew T."/>
            <person name="Pu L."/>
            <person name="Thornton R."/>
            <person name="Saada N."/>
            <person name="Wilczek-Boney K.B."/>
            <person name="Lee S."/>
            <person name="Kovar C."/>
            <person name="Wu Y."/>
            <person name="Scherer S.E."/>
            <person name="Worley K.C."/>
            <person name="Muzny D.M."/>
            <person name="Gibbs R."/>
        </authorList>
    </citation>
    <scope>NUCLEOTIDE SEQUENCE</scope>
    <source>
        <strain evidence="2">Brora</strain>
    </source>
</reference>
<dbReference type="PhylomeDB" id="T1IJI8"/>
<dbReference type="EnsemblMetazoa" id="SMAR001057-RA">
    <property type="protein sequence ID" value="SMAR001057-PA"/>
    <property type="gene ID" value="SMAR001057"/>
</dbReference>
<accession>T1IJI8</accession>
<reference evidence="1" key="2">
    <citation type="submission" date="2015-02" db="UniProtKB">
        <authorList>
            <consortium name="EnsemblMetazoa"/>
        </authorList>
    </citation>
    <scope>IDENTIFICATION</scope>
</reference>
<name>T1IJI8_STRMM</name>
<protein>
    <recommendedName>
        <fullName evidence="3">DNA-directed DNA polymerase</fullName>
    </recommendedName>
</protein>